<evidence type="ECO:0000256" key="1">
    <source>
        <dbReference type="SAM" id="SignalP"/>
    </source>
</evidence>
<evidence type="ECO:0000313" key="3">
    <source>
        <dbReference type="Proteomes" id="UP000251842"/>
    </source>
</evidence>
<keyword evidence="1" id="KW-0732">Signal</keyword>
<feature type="signal peptide" evidence="1">
    <location>
        <begin position="1"/>
        <end position="25"/>
    </location>
</feature>
<evidence type="ECO:0000313" key="2">
    <source>
        <dbReference type="EMBL" id="AXA84989.1"/>
    </source>
</evidence>
<sequence>MKTAKHNRVMMAALVIGSAPVAAMANEQTHMPEAFGGMSAETVDDAELAGVTGKYYGANMLVGVRVDLVSHWRGTDGTDLSASAAVQIQRDGNGGYQVSIDTHSQASAGSGAVAGNPGGATASGQTLQVAGISQLSQIAGDDNRVGNLATIGVVSKLPGVSGFNGQSSTTTTQGAYQAQVSFVGGGLQMGLLGPDSQVTQRLGANGPDGGISQAARIAGNGQIAQNQMAMQVQVAPMSQALQQQLGVQQALSSLLALRR</sequence>
<organism evidence="2 3">
    <name type="scientific">Solilutibacter oculi</name>
    <dbReference type="NCBI Taxonomy" id="2698682"/>
    <lineage>
        <taxon>Bacteria</taxon>
        <taxon>Pseudomonadati</taxon>
        <taxon>Pseudomonadota</taxon>
        <taxon>Gammaproteobacteria</taxon>
        <taxon>Lysobacterales</taxon>
        <taxon>Lysobacteraceae</taxon>
        <taxon>Solilutibacter</taxon>
    </lineage>
</organism>
<dbReference type="AlphaFoldDB" id="A0A344J7H9"/>
<dbReference type="RefSeq" id="WP_112927201.1">
    <property type="nucleotide sequence ID" value="NZ_CP029556.1"/>
</dbReference>
<reference evidence="3" key="1">
    <citation type="submission" date="2018-05" db="EMBL/GenBank/DDBJ databases">
        <title>Luteimonas pekinense sp. nov., isolated from human Meibomian gland secretions, Beijing, China.</title>
        <authorList>
            <person name="Wen T."/>
            <person name="Bai H."/>
            <person name="Lv H."/>
        </authorList>
    </citation>
    <scope>NUCLEOTIDE SEQUENCE [LARGE SCALE GENOMIC DNA]</scope>
    <source>
        <strain evidence="3">83-4</strain>
    </source>
</reference>
<dbReference type="OrthoDB" id="6023432at2"/>
<dbReference type="KEGG" id="lue:DCD74_10130"/>
<name>A0A344J7H9_9GAMM</name>
<keyword evidence="3" id="KW-1185">Reference proteome</keyword>
<dbReference type="Proteomes" id="UP000251842">
    <property type="component" value="Chromosome"/>
</dbReference>
<feature type="chain" id="PRO_5016888663" description="Peptidase S74 domain-containing protein" evidence="1">
    <location>
        <begin position="26"/>
        <end position="259"/>
    </location>
</feature>
<dbReference type="EMBL" id="CP029556">
    <property type="protein sequence ID" value="AXA84989.1"/>
    <property type="molecule type" value="Genomic_DNA"/>
</dbReference>
<protein>
    <recommendedName>
        <fullName evidence="4">Peptidase S74 domain-containing protein</fullName>
    </recommendedName>
</protein>
<evidence type="ECO:0008006" key="4">
    <source>
        <dbReference type="Google" id="ProtNLM"/>
    </source>
</evidence>
<accession>A0A344J7H9</accession>
<proteinExistence type="predicted"/>
<gene>
    <name evidence="2" type="ORF">DCD74_10130</name>
</gene>